<comment type="similarity">
    <text evidence="2">Belongs to the enoyl-CoA hydratase/isomerase family.</text>
</comment>
<evidence type="ECO:0000256" key="1">
    <source>
        <dbReference type="ARBA" id="ARBA00022801"/>
    </source>
</evidence>
<organism evidence="4 5">
    <name type="scientific">Salix suchowensis</name>
    <dbReference type="NCBI Taxonomy" id="1278906"/>
    <lineage>
        <taxon>Eukaryota</taxon>
        <taxon>Viridiplantae</taxon>
        <taxon>Streptophyta</taxon>
        <taxon>Embryophyta</taxon>
        <taxon>Tracheophyta</taxon>
        <taxon>Spermatophyta</taxon>
        <taxon>Magnoliopsida</taxon>
        <taxon>eudicotyledons</taxon>
        <taxon>Gunneridae</taxon>
        <taxon>Pentapetalae</taxon>
        <taxon>rosids</taxon>
        <taxon>fabids</taxon>
        <taxon>Malpighiales</taxon>
        <taxon>Salicaceae</taxon>
        <taxon>Saliceae</taxon>
        <taxon>Salix</taxon>
    </lineage>
</organism>
<reference evidence="4" key="1">
    <citation type="submission" date="2022-10" db="EMBL/GenBank/DDBJ databases">
        <authorList>
            <person name="Hyden B.L."/>
            <person name="Feng K."/>
            <person name="Yates T."/>
            <person name="Jawdy S."/>
            <person name="Smart L.B."/>
            <person name="Muchero W."/>
        </authorList>
    </citation>
    <scope>NUCLEOTIDE SEQUENCE</scope>
    <source>
        <tissue evidence="4">Shoot tip</tissue>
    </source>
</reference>
<name>A0ABQ9APJ5_9ROSI</name>
<proteinExistence type="inferred from homology"/>
<dbReference type="NCBIfam" id="NF004127">
    <property type="entry name" value="PRK05617.1"/>
    <property type="match status" value="1"/>
</dbReference>
<evidence type="ECO:0000259" key="3">
    <source>
        <dbReference type="Pfam" id="PF16113"/>
    </source>
</evidence>
<comment type="catalytic activity">
    <reaction evidence="2">
        <text>3-hydroxy-2-methylpropanoyl-CoA + H2O = 3-hydroxy-2-methylpropanoate + CoA + H(+)</text>
        <dbReference type="Rhea" id="RHEA:20888"/>
        <dbReference type="ChEBI" id="CHEBI:11805"/>
        <dbReference type="ChEBI" id="CHEBI:15377"/>
        <dbReference type="ChEBI" id="CHEBI:15378"/>
        <dbReference type="ChEBI" id="CHEBI:57287"/>
        <dbReference type="ChEBI" id="CHEBI:57340"/>
        <dbReference type="EC" id="3.1.2.4"/>
    </reaction>
</comment>
<keyword evidence="5" id="KW-1185">Reference proteome</keyword>
<dbReference type="EC" id="3.1.2.4" evidence="2"/>
<dbReference type="InterPro" id="IPR032259">
    <property type="entry name" value="HIBYL-CoA-H"/>
</dbReference>
<accession>A0ABQ9APJ5</accession>
<sequence length="403" mass="45214">MSRNLWLQSICPHKYLTYYTNGAHALLAMKLAEESRFTSLMAIRHCFDKDVDQVLFEGNSSVKRVILNRPHKLNSLSYPMIIQMIKELKAFEADPKVKIVILKGNGKAFCAGGDVLASYTCQVAGHWSYGTNFYKKQVMLDYLVATYGKPVVAIIDGIVMGGGAGLSLQATFRIVTENTVFAMPETAIGHFADVGSSYFLSRLPGFYGEYLGLTGAKIRGAEMVECGLATHFMLAKDVCLLETALDEVITSDTKTISEIISKFTHKSNHKQHGAYSRRVRLKLNQKSGFLMQSTGSSQPVPTSLKISLRSIREGRTKELEQCLIQECTIVCHIVRRTVSNDFYEGVRAILLDKDKNPKWEPSKLELVTDEMVDKYFSRVDEDEMEPLQLPVRSNLVDTMRPKL</sequence>
<evidence type="ECO:0000313" key="5">
    <source>
        <dbReference type="Proteomes" id="UP001141253"/>
    </source>
</evidence>
<reference evidence="4" key="2">
    <citation type="journal article" date="2023" name="Int. J. Mol. Sci.">
        <title>De Novo Assembly and Annotation of 11 Diverse Shrub Willow (Salix) Genomes Reveals Novel Gene Organization in Sex-Linked Regions.</title>
        <authorList>
            <person name="Hyden B."/>
            <person name="Feng K."/>
            <person name="Yates T.B."/>
            <person name="Jawdy S."/>
            <person name="Cereghino C."/>
            <person name="Smart L.B."/>
            <person name="Muchero W."/>
        </authorList>
    </citation>
    <scope>NUCLEOTIDE SEQUENCE</scope>
    <source>
        <tissue evidence="4">Shoot tip</tissue>
    </source>
</reference>
<comment type="caution">
    <text evidence="4">The sequence shown here is derived from an EMBL/GenBank/DDBJ whole genome shotgun (WGS) entry which is preliminary data.</text>
</comment>
<keyword evidence="1 2" id="KW-0378">Hydrolase</keyword>
<evidence type="ECO:0000313" key="4">
    <source>
        <dbReference type="EMBL" id="KAJ6354876.1"/>
    </source>
</evidence>
<dbReference type="InterPro" id="IPR045004">
    <property type="entry name" value="ECH_dom"/>
</dbReference>
<dbReference type="EMBL" id="JAPFFI010000017">
    <property type="protein sequence ID" value="KAJ6354876.1"/>
    <property type="molecule type" value="Genomic_DNA"/>
</dbReference>
<dbReference type="SUPFAM" id="SSF52096">
    <property type="entry name" value="ClpP/crotonase"/>
    <property type="match status" value="1"/>
</dbReference>
<dbReference type="Proteomes" id="UP001141253">
    <property type="component" value="Chromosome 18"/>
</dbReference>
<feature type="domain" description="Enoyl-CoA hydratase/isomerase" evidence="3">
    <location>
        <begin position="63"/>
        <end position="376"/>
    </location>
</feature>
<dbReference type="Pfam" id="PF16113">
    <property type="entry name" value="ECH_2"/>
    <property type="match status" value="1"/>
</dbReference>
<comment type="function">
    <text evidence="2">Hydrolyzes 3-hydroxyisobutyryl-CoA (HIBYL-CoA), a saline catabolite. Has high activity toward isobutyryl-CoA. Could be an isobutyryl-CoA dehydrogenase that functions in valine catabolism.</text>
</comment>
<comment type="pathway">
    <text evidence="2">Amino-acid degradation; L-valine degradation.</text>
</comment>
<dbReference type="CDD" id="cd06558">
    <property type="entry name" value="crotonase-like"/>
    <property type="match status" value="1"/>
</dbReference>
<protein>
    <recommendedName>
        <fullName evidence="2">3-hydroxyisobutyryl-CoA hydrolase</fullName>
        <shortName evidence="2">HIB-CoA hydrolase</shortName>
        <shortName evidence="2">HIBYL-CoA-H</shortName>
        <ecNumber evidence="2">3.1.2.4</ecNumber>
    </recommendedName>
    <alternativeName>
        <fullName evidence="2">3-hydroxyisobutyryl-coenzyme A hydrolase</fullName>
    </alternativeName>
</protein>
<dbReference type="Gene3D" id="3.90.226.10">
    <property type="entry name" value="2-enoyl-CoA Hydratase, Chain A, domain 1"/>
    <property type="match status" value="1"/>
</dbReference>
<dbReference type="InterPro" id="IPR029045">
    <property type="entry name" value="ClpP/crotonase-like_dom_sf"/>
</dbReference>
<gene>
    <name evidence="4" type="ORF">OIU77_005469</name>
</gene>
<dbReference type="PANTHER" id="PTHR43176">
    <property type="entry name" value="3-HYDROXYISOBUTYRYL-COA HYDROLASE-RELATED"/>
    <property type="match status" value="1"/>
</dbReference>
<evidence type="ECO:0000256" key="2">
    <source>
        <dbReference type="RuleBase" id="RU369070"/>
    </source>
</evidence>
<dbReference type="PANTHER" id="PTHR43176:SF6">
    <property type="entry name" value="3-HYDROXYISOBUTYRYL-COA HYDROLASE"/>
    <property type="match status" value="1"/>
</dbReference>